<dbReference type="PANTHER" id="PTHR37536">
    <property type="entry name" value="PUTATIVE (AFU_ORTHOLOGUE AFUA_3G02970)-RELATED"/>
    <property type="match status" value="1"/>
</dbReference>
<dbReference type="InterPro" id="IPR038656">
    <property type="entry name" value="Peptidase_G1_sf"/>
</dbReference>
<organism evidence="3 4">
    <name type="scientific">Phanerochaete sordida</name>
    <dbReference type="NCBI Taxonomy" id="48140"/>
    <lineage>
        <taxon>Eukaryota</taxon>
        <taxon>Fungi</taxon>
        <taxon>Dikarya</taxon>
        <taxon>Basidiomycota</taxon>
        <taxon>Agaricomycotina</taxon>
        <taxon>Agaricomycetes</taxon>
        <taxon>Polyporales</taxon>
        <taxon>Phanerochaetaceae</taxon>
        <taxon>Phanerochaete</taxon>
    </lineage>
</organism>
<evidence type="ECO:0000313" key="4">
    <source>
        <dbReference type="Proteomes" id="UP000703269"/>
    </source>
</evidence>
<dbReference type="SUPFAM" id="SSF49899">
    <property type="entry name" value="Concanavalin A-like lectins/glucanases"/>
    <property type="match status" value="1"/>
</dbReference>
<protein>
    <submittedName>
        <fullName evidence="3">Peptidase G1 domain-containing protein</fullName>
    </submittedName>
</protein>
<dbReference type="GO" id="GO:0006508">
    <property type="term" value="P:proteolysis"/>
    <property type="evidence" value="ECO:0007669"/>
    <property type="project" value="InterPro"/>
</dbReference>
<dbReference type="AlphaFoldDB" id="A0A9P3GL88"/>
<sequence>MFCMLSTLLFACLAIFALAVPPSQERLSASVVRDPTRLSQSGTVSSVEVQYSTDWAGAILHSQTDTIREITGRLVIPTPRIPIRNDGKDAHYARIWVGVDGDVCESASIRVGCDLVVDSAGNITVNAFYHAFPGPIQHLNSSLSAPGASMTFAIALTSNTTGTVYVTEHTLDETVAQPFKTGAPLCQQDAEWVVENIVIDDKLLAMADFGTVTFTNASAVVEEKQVASRVGTDGARVINIWQDRLLTDVALGASSVAITYLS</sequence>
<dbReference type="Pfam" id="PF01828">
    <property type="entry name" value="Peptidase_A4"/>
    <property type="match status" value="1"/>
</dbReference>
<gene>
    <name evidence="3" type="ORF">PsYK624_130170</name>
</gene>
<evidence type="ECO:0000256" key="2">
    <source>
        <dbReference type="SAM" id="SignalP"/>
    </source>
</evidence>
<evidence type="ECO:0000256" key="1">
    <source>
        <dbReference type="PIRSR" id="PIRSR600250-50"/>
    </source>
</evidence>
<dbReference type="EMBL" id="BPQB01000064">
    <property type="protein sequence ID" value="GJE96811.1"/>
    <property type="molecule type" value="Genomic_DNA"/>
</dbReference>
<keyword evidence="4" id="KW-1185">Reference proteome</keyword>
<dbReference type="OrthoDB" id="2963740at2759"/>
<dbReference type="InterPro" id="IPR000250">
    <property type="entry name" value="Peptidase_G1"/>
</dbReference>
<feature type="signal peptide" evidence="2">
    <location>
        <begin position="1"/>
        <end position="19"/>
    </location>
</feature>
<dbReference type="Gene3D" id="2.60.120.700">
    <property type="entry name" value="Peptidase G1"/>
    <property type="match status" value="1"/>
</dbReference>
<dbReference type="GO" id="GO:0070007">
    <property type="term" value="F:glutamic-type endopeptidase activity"/>
    <property type="evidence" value="ECO:0007669"/>
    <property type="project" value="InterPro"/>
</dbReference>
<dbReference type="Proteomes" id="UP000703269">
    <property type="component" value="Unassembled WGS sequence"/>
</dbReference>
<dbReference type="PRINTS" id="PR00977">
    <property type="entry name" value="SCYTLDPTASE"/>
</dbReference>
<name>A0A9P3GL88_9APHY</name>
<accession>A0A9P3GL88</accession>
<comment type="caution">
    <text evidence="3">The sequence shown here is derived from an EMBL/GenBank/DDBJ whole genome shotgun (WGS) entry which is preliminary data.</text>
</comment>
<proteinExistence type="predicted"/>
<dbReference type="PANTHER" id="PTHR37536:SF1">
    <property type="entry name" value="ASPERGILLOPEPSIN, PUTAITVE (AFU_ORTHOLOGUE AFUA_7G01200)"/>
    <property type="match status" value="1"/>
</dbReference>
<evidence type="ECO:0000313" key="3">
    <source>
        <dbReference type="EMBL" id="GJE96811.1"/>
    </source>
</evidence>
<feature type="chain" id="PRO_5040293796" evidence="2">
    <location>
        <begin position="20"/>
        <end position="262"/>
    </location>
</feature>
<dbReference type="InterPro" id="IPR013320">
    <property type="entry name" value="ConA-like_dom_sf"/>
</dbReference>
<dbReference type="CDD" id="cd13426">
    <property type="entry name" value="Peptidase_G1"/>
    <property type="match status" value="1"/>
</dbReference>
<feature type="active site" description="Proton acceptor" evidence="1">
    <location>
        <position position="195"/>
    </location>
</feature>
<reference evidence="3 4" key="1">
    <citation type="submission" date="2021-08" db="EMBL/GenBank/DDBJ databases">
        <title>Draft Genome Sequence of Phanerochaete sordida strain YK-624.</title>
        <authorList>
            <person name="Mori T."/>
            <person name="Dohra H."/>
            <person name="Suzuki T."/>
            <person name="Kawagishi H."/>
            <person name="Hirai H."/>
        </authorList>
    </citation>
    <scope>NUCLEOTIDE SEQUENCE [LARGE SCALE GENOMIC DNA]</scope>
    <source>
        <strain evidence="3 4">YK-624</strain>
    </source>
</reference>
<keyword evidence="2" id="KW-0732">Signal</keyword>